<dbReference type="Pfam" id="PF07366">
    <property type="entry name" value="SnoaL"/>
    <property type="match status" value="1"/>
</dbReference>
<dbReference type="Gene3D" id="3.10.450.50">
    <property type="match status" value="1"/>
</dbReference>
<accession>A0A1H9KQ40</accession>
<dbReference type="PANTHER" id="PTHR38436">
    <property type="entry name" value="POLYKETIDE CYCLASE SNOAL-LIKE DOMAIN"/>
    <property type="match status" value="1"/>
</dbReference>
<gene>
    <name evidence="1" type="ORF">SAMN05216188_10772</name>
</gene>
<dbReference type="STRING" id="402600.SAMN05216188_10772"/>
<dbReference type="Proteomes" id="UP000199352">
    <property type="component" value="Unassembled WGS sequence"/>
</dbReference>
<organism evidence="1 2">
    <name type="scientific">Lentzea xinjiangensis</name>
    <dbReference type="NCBI Taxonomy" id="402600"/>
    <lineage>
        <taxon>Bacteria</taxon>
        <taxon>Bacillati</taxon>
        <taxon>Actinomycetota</taxon>
        <taxon>Actinomycetes</taxon>
        <taxon>Pseudonocardiales</taxon>
        <taxon>Pseudonocardiaceae</taxon>
        <taxon>Lentzea</taxon>
    </lineage>
</organism>
<dbReference type="GO" id="GO:0030638">
    <property type="term" value="P:polyketide metabolic process"/>
    <property type="evidence" value="ECO:0007669"/>
    <property type="project" value="InterPro"/>
</dbReference>
<keyword evidence="2" id="KW-1185">Reference proteome</keyword>
<evidence type="ECO:0000313" key="1">
    <source>
        <dbReference type="EMBL" id="SER01198.1"/>
    </source>
</evidence>
<protein>
    <submittedName>
        <fullName evidence="1">Predicted ester cyclase</fullName>
    </submittedName>
</protein>
<sequence>MVSAGGRTFGTARDRASGLRIRAAERTRVRLPLRKPEGMTMSAAGLREFYEDHIEMLNAREFSRVREFVDDRITYFGEPATDDQVAAALTGEIEKVPDLRWELTDFAVDGDNIAARLINTGTPVKEWLGVAPTGASFEIVEYAIYKVRDGRFVHMTNLHDAGALERQLDV</sequence>
<proteinExistence type="predicted"/>
<reference evidence="2" key="1">
    <citation type="submission" date="2016-10" db="EMBL/GenBank/DDBJ databases">
        <authorList>
            <person name="Varghese N."/>
            <person name="Submissions S."/>
        </authorList>
    </citation>
    <scope>NUCLEOTIDE SEQUENCE [LARGE SCALE GENOMIC DNA]</scope>
    <source>
        <strain evidence="2">CGMCC 4.3525</strain>
    </source>
</reference>
<dbReference type="SUPFAM" id="SSF54427">
    <property type="entry name" value="NTF2-like"/>
    <property type="match status" value="1"/>
</dbReference>
<dbReference type="EMBL" id="FOFR01000007">
    <property type="protein sequence ID" value="SER01198.1"/>
    <property type="molecule type" value="Genomic_DNA"/>
</dbReference>
<name>A0A1H9KQ40_9PSEU</name>
<dbReference type="InterPro" id="IPR032710">
    <property type="entry name" value="NTF2-like_dom_sf"/>
</dbReference>
<evidence type="ECO:0000313" key="2">
    <source>
        <dbReference type="Proteomes" id="UP000199352"/>
    </source>
</evidence>
<dbReference type="PANTHER" id="PTHR38436:SF1">
    <property type="entry name" value="ESTER CYCLASE"/>
    <property type="match status" value="1"/>
</dbReference>
<dbReference type="InterPro" id="IPR009959">
    <property type="entry name" value="Cyclase_SnoaL-like"/>
</dbReference>
<dbReference type="AlphaFoldDB" id="A0A1H9KQ40"/>